<dbReference type="EMBL" id="JAZHXJ010000043">
    <property type="protein sequence ID" value="KAL1879349.1"/>
    <property type="molecule type" value="Genomic_DNA"/>
</dbReference>
<dbReference type="InterPro" id="IPR057027">
    <property type="entry name" value="TPR_mt"/>
</dbReference>
<dbReference type="SUPFAM" id="SSF50182">
    <property type="entry name" value="Sm-like ribonucleoproteins"/>
    <property type="match status" value="1"/>
</dbReference>
<name>A0ABR3XUV4_9PEZI</name>
<dbReference type="CDD" id="cd01723">
    <property type="entry name" value="LSm4"/>
    <property type="match status" value="1"/>
</dbReference>
<dbReference type="InterPro" id="IPR034101">
    <property type="entry name" value="Lsm4"/>
</dbReference>
<gene>
    <name evidence="8" type="ORF">VTK73DRAFT_7080</name>
</gene>
<dbReference type="Pfam" id="PF23279">
    <property type="entry name" value="TPR_25"/>
    <property type="match status" value="1"/>
</dbReference>
<dbReference type="SMART" id="SM00651">
    <property type="entry name" value="Sm"/>
    <property type="match status" value="1"/>
</dbReference>
<comment type="function">
    <text evidence="4">Regulates mitochondrial small subunit maturation by controlling 15S rRNA 5'-end processing. Localizes to the 5' precursor of the 15S rRNA in a position that is subsequently occupied by mS47 in the mature yeast mtSSU. Uses structure and sequence-specific RNA recognition, binding to a single-stranded region of the precursor and specifically recognizing bases -6 to -1. The exchange of Ccm1 for mS47 is coupled to the irreversible removal of precursor rRNA that is accompanied by conformational changes of the mitoribosomal proteins uS5m and mS26. These conformational changes signal completion of 5'-end rRNA processing through protection of the mature 5'-end of the 15S rRNA and stabilization of mS47. The removal of the 5' precursor together with the dissociation of Ccm1 may be catalyzed by the 5'-3' exoribonuclease Pet127. Involved in the specific removal of group I introns in mitochondrial encoded transcripts.</text>
</comment>
<evidence type="ECO:0000256" key="2">
    <source>
        <dbReference type="ARBA" id="ARBA00022728"/>
    </source>
</evidence>
<keyword evidence="9" id="KW-1185">Reference proteome</keyword>
<dbReference type="PANTHER" id="PTHR47936">
    <property type="entry name" value="PPR_LONG DOMAIN-CONTAINING PROTEIN"/>
    <property type="match status" value="1"/>
</dbReference>
<feature type="repeat" description="PPR" evidence="6">
    <location>
        <begin position="372"/>
        <end position="406"/>
    </location>
</feature>
<dbReference type="InterPro" id="IPR010920">
    <property type="entry name" value="LSM_dom_sf"/>
</dbReference>
<evidence type="ECO:0000256" key="1">
    <source>
        <dbReference type="ARBA" id="ARBA00006192"/>
    </source>
</evidence>
<dbReference type="NCBIfam" id="TIGR00756">
    <property type="entry name" value="PPR"/>
    <property type="match status" value="1"/>
</dbReference>
<proteinExistence type="inferred from homology"/>
<evidence type="ECO:0000256" key="6">
    <source>
        <dbReference type="PROSITE-ProRule" id="PRU00708"/>
    </source>
</evidence>
<keyword evidence="2" id="KW-0507">mRNA processing</keyword>
<comment type="caution">
    <text evidence="8">The sequence shown here is derived from an EMBL/GenBank/DDBJ whole genome shotgun (WGS) entry which is preliminary data.</text>
</comment>
<sequence length="624" mass="69637">MLPLGLLTAAQGHPMLVELKNGETLNGHLITCDTWMNLTLKEVVQTSPEGDKFMRLPEVYVKGNNRWDEPGEDGAAFSKYAYGRVKEGQGKDESITVKTLLRKEGLLSARGLSAELHAAPTPVIYEALRVLQTKSGQRRKLRALVEYLVGHRLEEPNSFLYEALIASNWDVAGSAVEVKNLLEEMKSLGVAGSAGLYHAALRAFAVHPDYLQRNTVLQTMRESWIELTPDGRYSVAVGLLRDGQYELALDNLDRMINDGIDVPSWLYDIFIYALGQRGFVGEAFSLLQRRLRTDDDGLKVPLNVWYFLLDECSRELHYEGTWFIWSRMVQSRTLVPSDGMCLHVLNTAARHGDAKLATQAVQQLSSRGVRLGMAHFESLIDCYCRNNDIENALQVLCIMANAGIQSDAGSTRSIYLAIKRTPALADVAADALFDLAAKYDIPISAFNVVIEGLSEKGDHTKAIDLYNQVRHLCPSGPNIQTFEILFKKCADLDTAQFLASEMTAFSLKRTQPIYDQLVYLAAVDGDLEVAFRYLWQAGWNEAKVVRRKSAETWIGRRTVVALIRRCFAIKDERLWSLLREAKERGLDLTGDIHPSLIIAMGEDGNDVRPKLSGSLHSADQQLSG</sequence>
<dbReference type="InterPro" id="IPR011990">
    <property type="entry name" value="TPR-like_helical_dom_sf"/>
</dbReference>
<comment type="subunit">
    <text evidence="5">Binds to mitochondrial small subunit 15S rRNA.</text>
</comment>
<dbReference type="InterPro" id="IPR001163">
    <property type="entry name" value="Sm_dom_euk/arc"/>
</dbReference>
<dbReference type="InterPro" id="IPR057029">
    <property type="entry name" value="TPR_fung_2"/>
</dbReference>
<protein>
    <recommendedName>
        <fullName evidence="7">Sm domain-containing protein</fullName>
    </recommendedName>
</protein>
<evidence type="ECO:0000313" key="9">
    <source>
        <dbReference type="Proteomes" id="UP001586593"/>
    </source>
</evidence>
<comment type="similarity">
    <text evidence="1">Belongs to the CCM1 family.</text>
</comment>
<keyword evidence="3" id="KW-0677">Repeat</keyword>
<keyword evidence="2" id="KW-0747">Spliceosome</keyword>
<dbReference type="PROSITE" id="PS51375">
    <property type="entry name" value="PPR"/>
    <property type="match status" value="1"/>
</dbReference>
<dbReference type="InterPro" id="IPR002885">
    <property type="entry name" value="PPR_rpt"/>
</dbReference>
<organism evidence="8 9">
    <name type="scientific">Phialemonium thermophilum</name>
    <dbReference type="NCBI Taxonomy" id="223376"/>
    <lineage>
        <taxon>Eukaryota</taxon>
        <taxon>Fungi</taxon>
        <taxon>Dikarya</taxon>
        <taxon>Ascomycota</taxon>
        <taxon>Pezizomycotina</taxon>
        <taxon>Sordariomycetes</taxon>
        <taxon>Sordariomycetidae</taxon>
        <taxon>Cephalothecales</taxon>
        <taxon>Cephalothecaceae</taxon>
        <taxon>Phialemonium</taxon>
    </lineage>
</organism>
<evidence type="ECO:0000259" key="7">
    <source>
        <dbReference type="PROSITE" id="PS52002"/>
    </source>
</evidence>
<dbReference type="Pfam" id="PF23276">
    <property type="entry name" value="TPR_24"/>
    <property type="match status" value="1"/>
</dbReference>
<evidence type="ECO:0000313" key="8">
    <source>
        <dbReference type="EMBL" id="KAL1879349.1"/>
    </source>
</evidence>
<reference evidence="8 9" key="1">
    <citation type="journal article" date="2024" name="Commun. Biol.">
        <title>Comparative genomic analysis of thermophilic fungi reveals convergent evolutionary adaptations and gene losses.</title>
        <authorList>
            <person name="Steindorff A.S."/>
            <person name="Aguilar-Pontes M.V."/>
            <person name="Robinson A.J."/>
            <person name="Andreopoulos B."/>
            <person name="LaButti K."/>
            <person name="Kuo A."/>
            <person name="Mondo S."/>
            <person name="Riley R."/>
            <person name="Otillar R."/>
            <person name="Haridas S."/>
            <person name="Lipzen A."/>
            <person name="Grimwood J."/>
            <person name="Schmutz J."/>
            <person name="Clum A."/>
            <person name="Reid I.D."/>
            <person name="Moisan M.C."/>
            <person name="Butler G."/>
            <person name="Nguyen T.T.M."/>
            <person name="Dewar K."/>
            <person name="Conant G."/>
            <person name="Drula E."/>
            <person name="Henrissat B."/>
            <person name="Hansel C."/>
            <person name="Singer S."/>
            <person name="Hutchinson M.I."/>
            <person name="de Vries R.P."/>
            <person name="Natvig D.O."/>
            <person name="Powell A.J."/>
            <person name="Tsang A."/>
            <person name="Grigoriev I.V."/>
        </authorList>
    </citation>
    <scope>NUCLEOTIDE SEQUENCE [LARGE SCALE GENOMIC DNA]</scope>
    <source>
        <strain evidence="8 9">ATCC 24622</strain>
    </source>
</reference>
<dbReference type="Proteomes" id="UP001586593">
    <property type="component" value="Unassembled WGS sequence"/>
</dbReference>
<evidence type="ECO:0000256" key="4">
    <source>
        <dbReference type="ARBA" id="ARBA00044493"/>
    </source>
</evidence>
<dbReference type="PANTHER" id="PTHR47936:SF1">
    <property type="entry name" value="PENTATRICOPEPTIDE REPEAT-CONTAINING PROTEIN GUN1, CHLOROPLASTIC"/>
    <property type="match status" value="1"/>
</dbReference>
<keyword evidence="2" id="KW-0508">mRNA splicing</keyword>
<dbReference type="InterPro" id="IPR047575">
    <property type="entry name" value="Sm"/>
</dbReference>
<dbReference type="Gene3D" id="1.25.40.10">
    <property type="entry name" value="Tetratricopeptide repeat domain"/>
    <property type="match status" value="3"/>
</dbReference>
<evidence type="ECO:0000256" key="5">
    <source>
        <dbReference type="ARBA" id="ARBA00044511"/>
    </source>
</evidence>
<dbReference type="Pfam" id="PF01423">
    <property type="entry name" value="LSM"/>
    <property type="match status" value="1"/>
</dbReference>
<dbReference type="PROSITE" id="PS52002">
    <property type="entry name" value="SM"/>
    <property type="match status" value="1"/>
</dbReference>
<evidence type="ECO:0000256" key="3">
    <source>
        <dbReference type="ARBA" id="ARBA00022737"/>
    </source>
</evidence>
<feature type="domain" description="Sm" evidence="7">
    <location>
        <begin position="2"/>
        <end position="75"/>
    </location>
</feature>
<accession>A0ABR3XUV4</accession>
<dbReference type="Gene3D" id="2.30.30.100">
    <property type="match status" value="1"/>
</dbReference>